<reference evidence="1 2" key="1">
    <citation type="submission" date="2019-03" db="EMBL/GenBank/DDBJ databases">
        <title>Rhodosporidium diobovatum UCD-FST 08-225 genome sequencing, assembly, and annotation.</title>
        <authorList>
            <person name="Fakankun I.U."/>
            <person name="Fristensky B."/>
            <person name="Levin D.B."/>
        </authorList>
    </citation>
    <scope>NUCLEOTIDE SEQUENCE [LARGE SCALE GENOMIC DNA]</scope>
    <source>
        <strain evidence="1 2">UCD-FST 08-225</strain>
    </source>
</reference>
<keyword evidence="2" id="KW-1185">Reference proteome</keyword>
<evidence type="ECO:0000313" key="2">
    <source>
        <dbReference type="Proteomes" id="UP000311382"/>
    </source>
</evidence>
<dbReference type="Proteomes" id="UP000311382">
    <property type="component" value="Unassembled WGS sequence"/>
</dbReference>
<evidence type="ECO:0000313" key="1">
    <source>
        <dbReference type="EMBL" id="TNY19303.1"/>
    </source>
</evidence>
<comment type="caution">
    <text evidence="1">The sequence shown here is derived from an EMBL/GenBank/DDBJ whole genome shotgun (WGS) entry which is preliminary data.</text>
</comment>
<name>A0A5C5FR65_9BASI</name>
<protein>
    <recommendedName>
        <fullName evidence="3">F-box domain-containing protein</fullName>
    </recommendedName>
</protein>
<accession>A0A5C5FR65</accession>
<dbReference type="AlphaFoldDB" id="A0A5C5FR65"/>
<dbReference type="OrthoDB" id="2519410at2759"/>
<sequence length="306" mass="34051">MAPRLPLELQLRIIELAVPPLTRKRLPEIRSLMRSLPFVSRSWRSMAYAKIPVVPKLVLKWSTSDRVSIDAFARVVAGAGRAVERCELDLRICWCPIESLCQLEGCLQSVRELWIDLLRRDTAQLTDLASLRRLNVQNLAQDYLDLCGDAARRRLTHLALREAWLPRFDGAYLNVDTLLLDQCSSELDQRGLLSFFPSLRVLALHNSPDLAEEILCGDSPCPPTLQHLLLSFVRGNLPLGYAAPLGLSASLKSVTLRHPVPSSSGRGTFVDRLPRACGITTVIKVITSDKDDSGFDVEAWALSFGS</sequence>
<dbReference type="EMBL" id="SOZI01000100">
    <property type="protein sequence ID" value="TNY19303.1"/>
    <property type="molecule type" value="Genomic_DNA"/>
</dbReference>
<gene>
    <name evidence="1" type="ORF">DMC30DRAFT_418014</name>
</gene>
<dbReference type="SUPFAM" id="SSF52058">
    <property type="entry name" value="L domain-like"/>
    <property type="match status" value="1"/>
</dbReference>
<organism evidence="1 2">
    <name type="scientific">Rhodotorula diobovata</name>
    <dbReference type="NCBI Taxonomy" id="5288"/>
    <lineage>
        <taxon>Eukaryota</taxon>
        <taxon>Fungi</taxon>
        <taxon>Dikarya</taxon>
        <taxon>Basidiomycota</taxon>
        <taxon>Pucciniomycotina</taxon>
        <taxon>Microbotryomycetes</taxon>
        <taxon>Sporidiobolales</taxon>
        <taxon>Sporidiobolaceae</taxon>
        <taxon>Rhodotorula</taxon>
    </lineage>
</organism>
<evidence type="ECO:0008006" key="3">
    <source>
        <dbReference type="Google" id="ProtNLM"/>
    </source>
</evidence>
<proteinExistence type="predicted"/>